<dbReference type="Proteomes" id="UP000644756">
    <property type="component" value="Unassembled WGS sequence"/>
</dbReference>
<accession>A0A917G5C8</accession>
<dbReference type="InterPro" id="IPR003018">
    <property type="entry name" value="GAF"/>
</dbReference>
<dbReference type="Gene3D" id="3.30.450.40">
    <property type="match status" value="1"/>
</dbReference>
<evidence type="ECO:0000313" key="2">
    <source>
        <dbReference type="EMBL" id="GGG23963.1"/>
    </source>
</evidence>
<dbReference type="RefSeq" id="WP_188533395.1">
    <property type="nucleotide sequence ID" value="NZ_BMGR01000020.1"/>
</dbReference>
<dbReference type="InterPro" id="IPR029787">
    <property type="entry name" value="Nucleotide_cyclase"/>
</dbReference>
<dbReference type="PANTHER" id="PTHR46663">
    <property type="entry name" value="DIGUANYLATE CYCLASE DGCT-RELATED"/>
    <property type="match status" value="1"/>
</dbReference>
<comment type="caution">
    <text evidence="2">The sequence shown here is derived from an EMBL/GenBank/DDBJ whole genome shotgun (WGS) entry which is preliminary data.</text>
</comment>
<dbReference type="SMART" id="SM00065">
    <property type="entry name" value="GAF"/>
    <property type="match status" value="1"/>
</dbReference>
<dbReference type="PANTHER" id="PTHR46663:SF2">
    <property type="entry name" value="GGDEF DOMAIN-CONTAINING PROTEIN"/>
    <property type="match status" value="1"/>
</dbReference>
<dbReference type="InterPro" id="IPR029016">
    <property type="entry name" value="GAF-like_dom_sf"/>
</dbReference>
<dbReference type="Pfam" id="PF00990">
    <property type="entry name" value="GGDEF"/>
    <property type="match status" value="1"/>
</dbReference>
<dbReference type="InterPro" id="IPR052163">
    <property type="entry name" value="DGC-Regulatory_Protein"/>
</dbReference>
<reference evidence="2" key="2">
    <citation type="submission" date="2020-09" db="EMBL/GenBank/DDBJ databases">
        <authorList>
            <person name="Sun Q."/>
            <person name="Zhou Y."/>
        </authorList>
    </citation>
    <scope>NUCLEOTIDE SEQUENCE</scope>
    <source>
        <strain evidence="2">CGMCC 1.12987</strain>
    </source>
</reference>
<proteinExistence type="predicted"/>
<dbReference type="SMART" id="SM00267">
    <property type="entry name" value="GGDEF"/>
    <property type="match status" value="1"/>
</dbReference>
<gene>
    <name evidence="2" type="ORF">GCM10010916_45640</name>
</gene>
<dbReference type="Pfam" id="PF01590">
    <property type="entry name" value="GAF"/>
    <property type="match status" value="1"/>
</dbReference>
<evidence type="ECO:0000259" key="1">
    <source>
        <dbReference type="PROSITE" id="PS50887"/>
    </source>
</evidence>
<dbReference type="NCBIfam" id="TIGR00254">
    <property type="entry name" value="GGDEF"/>
    <property type="match status" value="1"/>
</dbReference>
<dbReference type="InterPro" id="IPR043128">
    <property type="entry name" value="Rev_trsase/Diguanyl_cyclase"/>
</dbReference>
<dbReference type="Gene3D" id="3.30.70.270">
    <property type="match status" value="1"/>
</dbReference>
<dbReference type="EMBL" id="BMGR01000020">
    <property type="protein sequence ID" value="GGG23963.1"/>
    <property type="molecule type" value="Genomic_DNA"/>
</dbReference>
<dbReference type="InterPro" id="IPR000160">
    <property type="entry name" value="GGDEF_dom"/>
</dbReference>
<protein>
    <recommendedName>
        <fullName evidence="1">GGDEF domain-containing protein</fullName>
    </recommendedName>
</protein>
<dbReference type="PROSITE" id="PS50887">
    <property type="entry name" value="GGDEF"/>
    <property type="match status" value="1"/>
</dbReference>
<dbReference type="SUPFAM" id="SSF55073">
    <property type="entry name" value="Nucleotide cyclase"/>
    <property type="match status" value="1"/>
</dbReference>
<evidence type="ECO:0000313" key="3">
    <source>
        <dbReference type="Proteomes" id="UP000644756"/>
    </source>
</evidence>
<feature type="domain" description="GGDEF" evidence="1">
    <location>
        <begin position="172"/>
        <end position="305"/>
    </location>
</feature>
<name>A0A917G5C8_9BACL</name>
<dbReference type="CDD" id="cd01949">
    <property type="entry name" value="GGDEF"/>
    <property type="match status" value="1"/>
</dbReference>
<dbReference type="SUPFAM" id="SSF55781">
    <property type="entry name" value="GAF domain-like"/>
    <property type="match status" value="1"/>
</dbReference>
<sequence length="307" mass="34730">MREKSRTVLEIANNVLEVLKDFIGVNTLFVATNDGLNNTIIRAYNRDEILVEEGSILPLHKTYCSLVFESDSGSVTISDTMKDPLSSVMPITQVLGSASFIGFPIKVSNNPAYGTLCVMDRKKREYSQSELSLLQSMAEMISYVAEIENHAFIDSLTGCYNRHFLERYELKHPSAILFIDVDNFKQVNDVYGHQCGDQVLVEIADRTRKVLKSKDILIRYGGDEFIIIMDRIDVENDVDRLAQSLLDEFKLPVFVQEYEINVSLSVGCSILNDNLSSIYSVIREADTAMYEIKESGKGSYKVHHRQV</sequence>
<dbReference type="AlphaFoldDB" id="A0A917G5C8"/>
<organism evidence="2 3">
    <name type="scientific">Paenibacillus abyssi</name>
    <dbReference type="NCBI Taxonomy" id="1340531"/>
    <lineage>
        <taxon>Bacteria</taxon>
        <taxon>Bacillati</taxon>
        <taxon>Bacillota</taxon>
        <taxon>Bacilli</taxon>
        <taxon>Bacillales</taxon>
        <taxon>Paenibacillaceae</taxon>
        <taxon>Paenibacillus</taxon>
    </lineage>
</organism>
<keyword evidence="3" id="KW-1185">Reference proteome</keyword>
<reference evidence="2" key="1">
    <citation type="journal article" date="2014" name="Int. J. Syst. Evol. Microbiol.">
        <title>Complete genome sequence of Corynebacterium casei LMG S-19264T (=DSM 44701T), isolated from a smear-ripened cheese.</title>
        <authorList>
            <consortium name="US DOE Joint Genome Institute (JGI-PGF)"/>
            <person name="Walter F."/>
            <person name="Albersmeier A."/>
            <person name="Kalinowski J."/>
            <person name="Ruckert C."/>
        </authorList>
    </citation>
    <scope>NUCLEOTIDE SEQUENCE</scope>
    <source>
        <strain evidence="2">CGMCC 1.12987</strain>
    </source>
</reference>